<sequence length="95" mass="11324">MDHQVQNHTHFGASAVHTGTRRRIFRQPVRFDEKRVGTVLFQEVHRRVEPFHVTDAEDNIFLFRRANHLPGFRDRGGQRFFHQQMLAHLDQRHGS</sequence>
<reference evidence="1" key="1">
    <citation type="submission" date="2019-08" db="EMBL/GenBank/DDBJ databases">
        <authorList>
            <person name="Kucharzyk K."/>
            <person name="Murdoch R.W."/>
            <person name="Higgins S."/>
            <person name="Loffler F."/>
        </authorList>
    </citation>
    <scope>NUCLEOTIDE SEQUENCE</scope>
</reference>
<organism evidence="1">
    <name type="scientific">bioreactor metagenome</name>
    <dbReference type="NCBI Taxonomy" id="1076179"/>
    <lineage>
        <taxon>unclassified sequences</taxon>
        <taxon>metagenomes</taxon>
        <taxon>ecological metagenomes</taxon>
    </lineage>
</organism>
<proteinExistence type="predicted"/>
<name>A0A645JKB3_9ZZZZ</name>
<evidence type="ECO:0000313" key="1">
    <source>
        <dbReference type="EMBL" id="MPN63159.1"/>
    </source>
</evidence>
<dbReference type="AlphaFoldDB" id="A0A645JKB3"/>
<comment type="caution">
    <text evidence="1">The sequence shown here is derived from an EMBL/GenBank/DDBJ whole genome shotgun (WGS) entry which is preliminary data.</text>
</comment>
<protein>
    <submittedName>
        <fullName evidence="1">Uncharacterized protein</fullName>
    </submittedName>
</protein>
<gene>
    <name evidence="1" type="ORF">SDC9_210913</name>
</gene>
<accession>A0A645JKB3</accession>
<dbReference type="EMBL" id="VSSQ01142172">
    <property type="protein sequence ID" value="MPN63159.1"/>
    <property type="molecule type" value="Genomic_DNA"/>
</dbReference>